<feature type="signal peptide" evidence="1">
    <location>
        <begin position="1"/>
        <end position="21"/>
    </location>
</feature>
<dbReference type="PANTHER" id="PTHR40590">
    <property type="entry name" value="CYTOPLASMIC PROTEIN-RELATED"/>
    <property type="match status" value="1"/>
</dbReference>
<comment type="caution">
    <text evidence="2">The sequence shown here is derived from an EMBL/GenBank/DDBJ whole genome shotgun (WGS) entry which is preliminary data.</text>
</comment>
<keyword evidence="1" id="KW-0732">Signal</keyword>
<dbReference type="Proteomes" id="UP001141619">
    <property type="component" value="Unassembled WGS sequence"/>
</dbReference>
<dbReference type="EMBL" id="JANWOI010000001">
    <property type="protein sequence ID" value="MDA5192974.1"/>
    <property type="molecule type" value="Genomic_DNA"/>
</dbReference>
<keyword evidence="3" id="KW-1185">Reference proteome</keyword>
<evidence type="ECO:0000313" key="2">
    <source>
        <dbReference type="EMBL" id="MDA5192974.1"/>
    </source>
</evidence>
<accession>A0A9X3TWF9</accession>
<dbReference type="InterPro" id="IPR047111">
    <property type="entry name" value="YbaP-like"/>
</dbReference>
<feature type="chain" id="PRO_5040725065" evidence="1">
    <location>
        <begin position="22"/>
        <end position="294"/>
    </location>
</feature>
<evidence type="ECO:0000256" key="1">
    <source>
        <dbReference type="SAM" id="SignalP"/>
    </source>
</evidence>
<dbReference type="Pfam" id="PF01963">
    <property type="entry name" value="TraB_PrgY_gumN"/>
    <property type="match status" value="1"/>
</dbReference>
<reference evidence="2" key="2">
    <citation type="journal article" date="2023" name="Syst. Appl. Microbiol.">
        <title>Govania unica gen. nov., sp. nov., a rare biosphere bacterium that represents a novel family in the class Alphaproteobacteria.</title>
        <authorList>
            <person name="Vandamme P."/>
            <person name="Peeters C."/>
            <person name="Hettiarachchi A."/>
            <person name="Cnockaert M."/>
            <person name="Carlier A."/>
        </authorList>
    </citation>
    <scope>NUCLEOTIDE SEQUENCE</scope>
    <source>
        <strain evidence="2">LMG 31809</strain>
    </source>
</reference>
<dbReference type="AlphaFoldDB" id="A0A9X3TWF9"/>
<dbReference type="InterPro" id="IPR002816">
    <property type="entry name" value="TraB/PrgY/GumN_fam"/>
</dbReference>
<protein>
    <submittedName>
        <fullName evidence="2">TraB/GumN family protein</fullName>
    </submittedName>
</protein>
<dbReference type="CDD" id="cd14789">
    <property type="entry name" value="Tiki"/>
    <property type="match status" value="1"/>
</dbReference>
<gene>
    <name evidence="2" type="ORF">NYP16_03250</name>
</gene>
<dbReference type="RefSeq" id="WP_274942674.1">
    <property type="nucleotide sequence ID" value="NZ_JANWOI010000001.1"/>
</dbReference>
<evidence type="ECO:0000313" key="3">
    <source>
        <dbReference type="Proteomes" id="UP001141619"/>
    </source>
</evidence>
<proteinExistence type="predicted"/>
<reference evidence="2" key="1">
    <citation type="submission" date="2022-08" db="EMBL/GenBank/DDBJ databases">
        <authorList>
            <person name="Vandamme P."/>
            <person name="Hettiarachchi A."/>
            <person name="Peeters C."/>
            <person name="Cnockaert M."/>
            <person name="Carlier A."/>
        </authorList>
    </citation>
    <scope>NUCLEOTIDE SEQUENCE</scope>
    <source>
        <strain evidence="2">LMG 31809</strain>
    </source>
</reference>
<name>A0A9X3TWF9_9PROT</name>
<organism evidence="2 3">
    <name type="scientific">Govanella unica</name>
    <dbReference type="NCBI Taxonomy" id="2975056"/>
    <lineage>
        <taxon>Bacteria</taxon>
        <taxon>Pseudomonadati</taxon>
        <taxon>Pseudomonadota</taxon>
        <taxon>Alphaproteobacteria</taxon>
        <taxon>Emcibacterales</taxon>
        <taxon>Govanellaceae</taxon>
        <taxon>Govanella</taxon>
    </lineage>
</organism>
<dbReference type="PANTHER" id="PTHR40590:SF1">
    <property type="entry name" value="CYTOPLASMIC PROTEIN"/>
    <property type="match status" value="1"/>
</dbReference>
<sequence length="294" mass="32107">MQRAVHWFFCAFVVLAGIAPAAARQSSPTPAMWVIEGGPGTVEILGSVHLLKPGTKWYDGAVKSALERSDDLVLETVLDAAAYKKIQEITVARGLYPEGQSLKANVPPAVYQHTVEAAQKMGIQEPVIQRFRPWYASVVLASGAVQSMGFDSKSGVEQTLTEEAKLRGLKVSGLETAEEQIMVLAGTDPSVQLSMLEDTMRQNDDVKQTLDKLTGAWTHGDLKTLERLLVDEVKTNQALYDLVIVKRNDNWVPKIRALMAKPGHHLLVVGAAHLVGPDSVILKLEKAGVKVRRQ</sequence>